<reference evidence="1" key="1">
    <citation type="submission" date="2023-04" db="EMBL/GenBank/DDBJ databases">
        <title>A chromosome-level genome assembly of the parasitoid wasp Eretmocerus hayati.</title>
        <authorList>
            <person name="Zhong Y."/>
            <person name="Liu S."/>
            <person name="Liu Y."/>
        </authorList>
    </citation>
    <scope>NUCLEOTIDE SEQUENCE</scope>
    <source>
        <strain evidence="1">ZJU_SS_LIU_2023</strain>
    </source>
</reference>
<dbReference type="EMBL" id="CM056744">
    <property type="protein sequence ID" value="KAJ8667954.1"/>
    <property type="molecule type" value="Genomic_DNA"/>
</dbReference>
<evidence type="ECO:0000313" key="1">
    <source>
        <dbReference type="EMBL" id="KAJ8667954.1"/>
    </source>
</evidence>
<organism evidence="1 2">
    <name type="scientific">Eretmocerus hayati</name>
    <dbReference type="NCBI Taxonomy" id="131215"/>
    <lineage>
        <taxon>Eukaryota</taxon>
        <taxon>Metazoa</taxon>
        <taxon>Ecdysozoa</taxon>
        <taxon>Arthropoda</taxon>
        <taxon>Hexapoda</taxon>
        <taxon>Insecta</taxon>
        <taxon>Pterygota</taxon>
        <taxon>Neoptera</taxon>
        <taxon>Endopterygota</taxon>
        <taxon>Hymenoptera</taxon>
        <taxon>Apocrita</taxon>
        <taxon>Proctotrupomorpha</taxon>
        <taxon>Chalcidoidea</taxon>
        <taxon>Aphelinidae</taxon>
        <taxon>Aphelininae</taxon>
        <taxon>Eretmocerus</taxon>
    </lineage>
</organism>
<proteinExistence type="predicted"/>
<evidence type="ECO:0000313" key="2">
    <source>
        <dbReference type="Proteomes" id="UP001239111"/>
    </source>
</evidence>
<protein>
    <submittedName>
        <fullName evidence="1">Uncharacterized protein</fullName>
    </submittedName>
</protein>
<comment type="caution">
    <text evidence="1">The sequence shown here is derived from an EMBL/GenBank/DDBJ whole genome shotgun (WGS) entry which is preliminary data.</text>
</comment>
<name>A0ACC2NCA4_9HYME</name>
<sequence length="156" mass="17632">MSRAYYVPSQSTSKKEEEQGPFQGIIIPDEFKPTEPEKIYLESCIKRRIVLNALPLSIFCGMIGFYGAIHGYFLHPRYGSGPATIGVSFLTLGLLGYYVQEWCIADVVKEFPNGTARLVRPDLIPKLVINLILDVLTFQFHYDSIIQNHHVLIGNN</sequence>
<gene>
    <name evidence="1" type="ORF">QAD02_009617</name>
</gene>
<accession>A0ACC2NCA4</accession>
<keyword evidence="2" id="KW-1185">Reference proteome</keyword>
<dbReference type="Proteomes" id="UP001239111">
    <property type="component" value="Chromosome 4"/>
</dbReference>